<dbReference type="InterPro" id="IPR017900">
    <property type="entry name" value="4Fe4S_Fe_S_CS"/>
</dbReference>
<dbReference type="EMBL" id="JADIMS010000001">
    <property type="protein sequence ID" value="MBO8449503.1"/>
    <property type="molecule type" value="Genomic_DNA"/>
</dbReference>
<proteinExistence type="predicted"/>
<reference evidence="5" key="2">
    <citation type="journal article" date="2021" name="PeerJ">
        <title>Extensive microbial diversity within the chicken gut microbiome revealed by metagenomics and culture.</title>
        <authorList>
            <person name="Gilroy R."/>
            <person name="Ravi A."/>
            <person name="Getino M."/>
            <person name="Pursley I."/>
            <person name="Horton D.L."/>
            <person name="Alikhan N.F."/>
            <person name="Baker D."/>
            <person name="Gharbi K."/>
            <person name="Hall N."/>
            <person name="Watson M."/>
            <person name="Adriaenssens E.M."/>
            <person name="Foster-Nyarko E."/>
            <person name="Jarju S."/>
            <person name="Secka A."/>
            <person name="Antonio M."/>
            <person name="Oren A."/>
            <person name="Chaudhuri R.R."/>
            <person name="La Ragione R."/>
            <person name="Hildebrand F."/>
            <person name="Pallen M.J."/>
        </authorList>
    </citation>
    <scope>NUCLEOTIDE SEQUENCE</scope>
    <source>
        <strain evidence="5">B3-4054</strain>
    </source>
</reference>
<evidence type="ECO:0000256" key="3">
    <source>
        <dbReference type="ARBA" id="ARBA00023014"/>
    </source>
</evidence>
<comment type="caution">
    <text evidence="5">The sequence shown here is derived from an EMBL/GenBank/DDBJ whole genome shotgun (WGS) entry which is preliminary data.</text>
</comment>
<name>A0A9D9EL49_9SPIR</name>
<keyword evidence="2" id="KW-0408">Iron</keyword>
<keyword evidence="1" id="KW-0479">Metal-binding</keyword>
<evidence type="ECO:0000259" key="4">
    <source>
        <dbReference type="PROSITE" id="PS51379"/>
    </source>
</evidence>
<dbReference type="Proteomes" id="UP000823616">
    <property type="component" value="Unassembled WGS sequence"/>
</dbReference>
<dbReference type="SUPFAM" id="SSF46548">
    <property type="entry name" value="alpha-helical ferredoxin"/>
    <property type="match status" value="1"/>
</dbReference>
<reference evidence="5" key="1">
    <citation type="submission" date="2020-10" db="EMBL/GenBank/DDBJ databases">
        <authorList>
            <person name="Gilroy R."/>
        </authorList>
    </citation>
    <scope>NUCLEOTIDE SEQUENCE</scope>
    <source>
        <strain evidence="5">B3-4054</strain>
    </source>
</reference>
<dbReference type="InterPro" id="IPR017896">
    <property type="entry name" value="4Fe4S_Fe-S-bd"/>
</dbReference>
<dbReference type="AlphaFoldDB" id="A0A9D9EL49"/>
<dbReference type="PANTHER" id="PTHR40447">
    <property type="entry name" value="ANAEROBIC SULFITE REDUCTASE SUBUNIT A"/>
    <property type="match status" value="1"/>
</dbReference>
<evidence type="ECO:0000256" key="1">
    <source>
        <dbReference type="ARBA" id="ARBA00022723"/>
    </source>
</evidence>
<keyword evidence="3" id="KW-0411">Iron-sulfur</keyword>
<organism evidence="5 6">
    <name type="scientific">Candidatus Avitreponema avistercoris</name>
    <dbReference type="NCBI Taxonomy" id="2840705"/>
    <lineage>
        <taxon>Bacteria</taxon>
        <taxon>Pseudomonadati</taxon>
        <taxon>Spirochaetota</taxon>
        <taxon>Spirochaetia</taxon>
        <taxon>Spirochaetales</taxon>
        <taxon>Candidatus Avitreponema</taxon>
    </lineage>
</organism>
<protein>
    <submittedName>
        <fullName evidence="5">4Fe-4S dicluster domain-containing protein</fullName>
    </submittedName>
</protein>
<feature type="domain" description="4Fe-4S ferredoxin-type" evidence="4">
    <location>
        <begin position="306"/>
        <end position="339"/>
    </location>
</feature>
<dbReference type="GO" id="GO:0046872">
    <property type="term" value="F:metal ion binding"/>
    <property type="evidence" value="ECO:0007669"/>
    <property type="project" value="UniProtKB-KW"/>
</dbReference>
<gene>
    <name evidence="5" type="ORF">IAA96_00135</name>
</gene>
<dbReference type="PROSITE" id="PS51379">
    <property type="entry name" value="4FE4S_FER_2"/>
    <property type="match status" value="2"/>
</dbReference>
<evidence type="ECO:0000313" key="6">
    <source>
        <dbReference type="Proteomes" id="UP000823616"/>
    </source>
</evidence>
<feature type="domain" description="4Fe-4S ferredoxin-type" evidence="4">
    <location>
        <begin position="228"/>
        <end position="260"/>
    </location>
</feature>
<sequence>MLKISLAQMDTFFRAVASLRKLYIPVDNEGGARWEPWAEGKTWSSALNTNRSAKDFFFPQTENLYNLNLNGHTVEVTDIRDEHEDFVIFGVRACDVRSFSILDMVFLSEPVDTYYKNRREHSLIVSVACTAPAHTCFCRQMGIDASDPEGDVTCWLSGDTLYLQAKTGKGEDFLKTAGEACPALSDAGGTAEADKAKAEIRSALDALQPLFPAETGVFSEENLKAVFYSPLWAELSEACLGCGTCTFVCPTCQCYDIRDFDTGSGVRRFRCWDSCMYSDFTKMSAGQPRPTQLERFRQRFMHKLVYFPANNDGVYGCVGCGRCLAKCPISMNIVKVARALAAGVPAKKEGN</sequence>
<accession>A0A9D9EL49</accession>
<evidence type="ECO:0000256" key="2">
    <source>
        <dbReference type="ARBA" id="ARBA00023004"/>
    </source>
</evidence>
<dbReference type="Pfam" id="PF17179">
    <property type="entry name" value="Fer4_22"/>
    <property type="match status" value="1"/>
</dbReference>
<dbReference type="PROSITE" id="PS00198">
    <property type="entry name" value="4FE4S_FER_1"/>
    <property type="match status" value="2"/>
</dbReference>
<evidence type="ECO:0000313" key="5">
    <source>
        <dbReference type="EMBL" id="MBO8449503.1"/>
    </source>
</evidence>
<dbReference type="GO" id="GO:0051536">
    <property type="term" value="F:iron-sulfur cluster binding"/>
    <property type="evidence" value="ECO:0007669"/>
    <property type="project" value="UniProtKB-KW"/>
</dbReference>
<dbReference type="PANTHER" id="PTHR40447:SF1">
    <property type="entry name" value="ANAEROBIC SULFITE REDUCTASE SUBUNIT A"/>
    <property type="match status" value="1"/>
</dbReference>